<dbReference type="EMBL" id="CADEHS020000134">
    <property type="protein sequence ID" value="CAG9950065.1"/>
    <property type="molecule type" value="Genomic_DNA"/>
</dbReference>
<reference evidence="1" key="2">
    <citation type="submission" date="2021-10" db="EMBL/GenBank/DDBJ databases">
        <authorList>
            <person name="Piombo E."/>
        </authorList>
    </citation>
    <scope>NUCLEOTIDE SEQUENCE</scope>
</reference>
<sequence length="154" mass="16932">MIFLGAGLRSEILDPYAATGAPQCQPPFYTPTYTEADLPDLAGYIIIVSGATRRIGSETAKQLALRNTRVYLSGRSTEKIQQTILRLNSDAARSLDLHALQMNLEALQSVKSAAEDFMRRESRLDILINNAGIMSTPLNTQLMASTGNERSITW</sequence>
<gene>
    <name evidence="1" type="ORF">CRV2_00019396</name>
</gene>
<keyword evidence="2" id="KW-1185">Reference proteome</keyword>
<proteinExistence type="predicted"/>
<evidence type="ECO:0000313" key="2">
    <source>
        <dbReference type="Proteomes" id="UP000836387"/>
    </source>
</evidence>
<accession>A0ACA9U9Q0</accession>
<dbReference type="Proteomes" id="UP000836387">
    <property type="component" value="Unassembled WGS sequence"/>
</dbReference>
<name>A0ACA9U9Q0_BIOOC</name>
<organism evidence="1 2">
    <name type="scientific">Clonostachys rosea f. rosea IK726</name>
    <dbReference type="NCBI Taxonomy" id="1349383"/>
    <lineage>
        <taxon>Eukaryota</taxon>
        <taxon>Fungi</taxon>
        <taxon>Dikarya</taxon>
        <taxon>Ascomycota</taxon>
        <taxon>Pezizomycotina</taxon>
        <taxon>Sordariomycetes</taxon>
        <taxon>Hypocreomycetidae</taxon>
        <taxon>Hypocreales</taxon>
        <taxon>Bionectriaceae</taxon>
        <taxon>Clonostachys</taxon>
    </lineage>
</organism>
<protein>
    <submittedName>
        <fullName evidence="1">Uncharacterized protein</fullName>
    </submittedName>
</protein>
<comment type="caution">
    <text evidence="1">The sequence shown here is derived from an EMBL/GenBank/DDBJ whole genome shotgun (WGS) entry which is preliminary data.</text>
</comment>
<reference evidence="1" key="1">
    <citation type="submission" date="2020-04" db="EMBL/GenBank/DDBJ databases">
        <authorList>
            <person name="Broberg M."/>
        </authorList>
    </citation>
    <scope>NUCLEOTIDE SEQUENCE</scope>
</reference>
<evidence type="ECO:0000313" key="1">
    <source>
        <dbReference type="EMBL" id="CAG9950065.1"/>
    </source>
</evidence>